<dbReference type="GO" id="GO:0006260">
    <property type="term" value="P:DNA replication"/>
    <property type="evidence" value="ECO:0007669"/>
    <property type="project" value="UniProtKB-KW"/>
</dbReference>
<dbReference type="GO" id="GO:0003677">
    <property type="term" value="F:DNA binding"/>
    <property type="evidence" value="ECO:0007669"/>
    <property type="project" value="UniProtKB-KW"/>
</dbReference>
<keyword evidence="4" id="KW-0238">DNA-binding</keyword>
<dbReference type="Pfam" id="PF05460">
    <property type="entry name" value="ORC6"/>
    <property type="match status" value="1"/>
</dbReference>
<dbReference type="Proteomes" id="UP000244309">
    <property type="component" value="Unassembled WGS sequence"/>
</dbReference>
<dbReference type="PIRSF" id="PIRSF022941">
    <property type="entry name" value="ORC6_fun"/>
    <property type="match status" value="1"/>
</dbReference>
<feature type="compositionally biased region" description="Polar residues" evidence="6">
    <location>
        <begin position="157"/>
        <end position="173"/>
    </location>
</feature>
<dbReference type="GeneID" id="37006052"/>
<feature type="compositionally biased region" description="Low complexity" evidence="6">
    <location>
        <begin position="112"/>
        <end position="132"/>
    </location>
</feature>
<dbReference type="EMBL" id="PKFO01000005">
    <property type="protein sequence ID" value="PVH21730.1"/>
    <property type="molecule type" value="Genomic_DNA"/>
</dbReference>
<dbReference type="VEuPathDB" id="FungiDB:CXQ85_000720"/>
<gene>
    <name evidence="8" type="ORF">CXQ85_000720</name>
</gene>
<evidence type="ECO:0000256" key="1">
    <source>
        <dbReference type="ARBA" id="ARBA00004123"/>
    </source>
</evidence>
<protein>
    <recommendedName>
        <fullName evidence="7">ORC6 first cyclin-like domain-containing protein</fullName>
    </recommendedName>
</protein>
<evidence type="ECO:0000256" key="4">
    <source>
        <dbReference type="ARBA" id="ARBA00023125"/>
    </source>
</evidence>
<proteinExistence type="inferred from homology"/>
<comment type="similarity">
    <text evidence="2">Belongs to the ORC6 family.</text>
</comment>
<dbReference type="InterPro" id="IPR016811">
    <property type="entry name" value="ORC6_fun"/>
</dbReference>
<evidence type="ECO:0000256" key="2">
    <source>
        <dbReference type="ARBA" id="ARBA00010840"/>
    </source>
</evidence>
<accession>A0A2V1AUG6</accession>
<dbReference type="STRING" id="45357.A0A2V1AUG6"/>
<evidence type="ECO:0000313" key="8">
    <source>
        <dbReference type="EMBL" id="PVH21730.1"/>
    </source>
</evidence>
<dbReference type="RefSeq" id="XP_025342670.1">
    <property type="nucleotide sequence ID" value="XM_025484455.1"/>
</dbReference>
<sequence>MSNPQITQCLKDVLPTHSGPFPSQLVSYVDSLYSLSIQKIPSLPYRADVARYHLCAYLGALRCQQRFSLPEPSPQRIPVQPKLLEKLLDDIEDKVVAATRSPSSTPTKKRVMSPAMSPSPSKKNSVPKISSPLKKLQSLKEDKSPKGNNAFEMESPFNPSKKLSNEESPFNTPTKRKLEEASGTPKSPKTPRTPKTQKSAAASPGTPRYIRQLTVADIVSFANNFYIPAQVTPQLVESFMAQRHKFLKKNEWLLACGLVHAAYIRINSKLLERTIGKKTELQDQLFQYQKGGLMKMNMIMWINIIEESVKSEPWIVDLELKYVHNNWSSEDNSKAREVEGKLGKGYELLESFGSMINPSVMFDKPSQVEYYNRWTSRVLEQLEK</sequence>
<reference evidence="8 9" key="1">
    <citation type="submission" date="2017-12" db="EMBL/GenBank/DDBJ databases">
        <title>Genome Sequence of a Multidrug-Resistant Candida haemulonii Isolate from a Patient with Chronic Leg Ulcers in Israel.</title>
        <authorList>
            <person name="Chow N.A."/>
            <person name="Gade L."/>
            <person name="Batra D."/>
            <person name="Rowe L.A."/>
            <person name="Ben-Ami R."/>
            <person name="Loparev V.N."/>
            <person name="Litvintseva A.P."/>
        </authorList>
    </citation>
    <scope>NUCLEOTIDE SEQUENCE [LARGE SCALE GENOMIC DNA]</scope>
    <source>
        <strain evidence="8 9">B11899</strain>
    </source>
</reference>
<keyword evidence="3" id="KW-0235">DNA replication</keyword>
<evidence type="ECO:0000313" key="9">
    <source>
        <dbReference type="Proteomes" id="UP000244309"/>
    </source>
</evidence>
<dbReference type="AlphaFoldDB" id="A0A2V1AUG6"/>
<keyword evidence="9" id="KW-1185">Reference proteome</keyword>
<comment type="subcellular location">
    <subcellularLocation>
        <location evidence="1">Nucleus</location>
    </subcellularLocation>
</comment>
<dbReference type="InterPro" id="IPR008721">
    <property type="entry name" value="ORC6_cyclin_first"/>
</dbReference>
<evidence type="ECO:0000256" key="3">
    <source>
        <dbReference type="ARBA" id="ARBA00022705"/>
    </source>
</evidence>
<organism evidence="8 9">
    <name type="scientific">Candidozyma haemuli</name>
    <dbReference type="NCBI Taxonomy" id="45357"/>
    <lineage>
        <taxon>Eukaryota</taxon>
        <taxon>Fungi</taxon>
        <taxon>Dikarya</taxon>
        <taxon>Ascomycota</taxon>
        <taxon>Saccharomycotina</taxon>
        <taxon>Pichiomycetes</taxon>
        <taxon>Metschnikowiaceae</taxon>
        <taxon>Candidozyma</taxon>
    </lineage>
</organism>
<keyword evidence="5" id="KW-0539">Nucleus</keyword>
<dbReference type="OrthoDB" id="5367324at2759"/>
<dbReference type="GO" id="GO:0005664">
    <property type="term" value="C:nuclear origin of replication recognition complex"/>
    <property type="evidence" value="ECO:0007669"/>
    <property type="project" value="InterPro"/>
</dbReference>
<name>A0A2V1AUG6_9ASCO</name>
<evidence type="ECO:0000256" key="6">
    <source>
        <dbReference type="SAM" id="MobiDB-lite"/>
    </source>
</evidence>
<feature type="domain" description="ORC6 first cyclin-like" evidence="7">
    <location>
        <begin position="10"/>
        <end position="93"/>
    </location>
</feature>
<evidence type="ECO:0000259" key="7">
    <source>
        <dbReference type="Pfam" id="PF05460"/>
    </source>
</evidence>
<comment type="caution">
    <text evidence="8">The sequence shown here is derived from an EMBL/GenBank/DDBJ whole genome shotgun (WGS) entry which is preliminary data.</text>
</comment>
<feature type="region of interest" description="Disordered" evidence="6">
    <location>
        <begin position="96"/>
        <end position="206"/>
    </location>
</feature>
<evidence type="ECO:0000256" key="5">
    <source>
        <dbReference type="ARBA" id="ARBA00023242"/>
    </source>
</evidence>